<accession>A0A0Q3MVI8</accession>
<evidence type="ECO:0000313" key="4">
    <source>
        <dbReference type="Proteomes" id="UP000008810"/>
    </source>
</evidence>
<feature type="non-terminal residue" evidence="2">
    <location>
        <position position="1"/>
    </location>
</feature>
<reference evidence="2 3" key="1">
    <citation type="journal article" date="2010" name="Nature">
        <title>Genome sequencing and analysis of the model grass Brachypodium distachyon.</title>
        <authorList>
            <consortium name="International Brachypodium Initiative"/>
        </authorList>
    </citation>
    <scope>NUCLEOTIDE SEQUENCE [LARGE SCALE GENOMIC DNA]</scope>
    <source>
        <strain evidence="2 3">Bd21</strain>
    </source>
</reference>
<evidence type="ECO:0000256" key="1">
    <source>
        <dbReference type="SAM" id="MobiDB-lite"/>
    </source>
</evidence>
<protein>
    <submittedName>
        <fullName evidence="2 3">Uncharacterized protein</fullName>
    </submittedName>
</protein>
<proteinExistence type="predicted"/>
<feature type="region of interest" description="Disordered" evidence="1">
    <location>
        <begin position="1"/>
        <end position="102"/>
    </location>
</feature>
<gene>
    <name evidence="2" type="ORF">BRADI_2g41288v3</name>
</gene>
<dbReference type="InParanoid" id="A0A0Q3MVI8"/>
<reference evidence="3" key="3">
    <citation type="submission" date="2018-08" db="UniProtKB">
        <authorList>
            <consortium name="EnsemblPlants"/>
        </authorList>
    </citation>
    <scope>IDENTIFICATION</scope>
    <source>
        <strain evidence="3">cv. Bd21</strain>
    </source>
</reference>
<keyword evidence="4" id="KW-1185">Reference proteome</keyword>
<dbReference type="Proteomes" id="UP000008810">
    <property type="component" value="Chromosome 2"/>
</dbReference>
<dbReference type="EnsemblPlants" id="KQK08342">
    <property type="protein sequence ID" value="KQK08342"/>
    <property type="gene ID" value="BRADI_2g41288v3"/>
</dbReference>
<dbReference type="Gramene" id="KQK08342">
    <property type="protein sequence ID" value="KQK08342"/>
    <property type="gene ID" value="BRADI_2g41288v3"/>
</dbReference>
<dbReference type="EMBL" id="CM000881">
    <property type="protein sequence ID" value="KQK08342.1"/>
    <property type="molecule type" value="Genomic_DNA"/>
</dbReference>
<evidence type="ECO:0000313" key="2">
    <source>
        <dbReference type="EMBL" id="KQK08342.1"/>
    </source>
</evidence>
<sequence length="162" mass="17716">APFPTTNKDPSHFPLLYKPSPPPPPRSHFLALGSPRHPQPKQWPPSHPRPWPSSPSCPPPPSPSSPPRRLRRRAPSPPPASRPRPSPPLSSPPPPASSSPPSATEATAYLRLPCRWLCCCLVVSLPRSIYYLLLPLAICSLFVSFCPDLLSSRLLEIVPVCL</sequence>
<reference evidence="2" key="2">
    <citation type="submission" date="2017-06" db="EMBL/GenBank/DDBJ databases">
        <title>WGS assembly of Brachypodium distachyon.</title>
        <authorList>
            <consortium name="The International Brachypodium Initiative"/>
            <person name="Lucas S."/>
            <person name="Harmon-Smith M."/>
            <person name="Lail K."/>
            <person name="Tice H."/>
            <person name="Grimwood J."/>
            <person name="Bruce D."/>
            <person name="Barry K."/>
            <person name="Shu S."/>
            <person name="Lindquist E."/>
            <person name="Wang M."/>
            <person name="Pitluck S."/>
            <person name="Vogel J.P."/>
            <person name="Garvin D.F."/>
            <person name="Mockler T.C."/>
            <person name="Schmutz J."/>
            <person name="Rokhsar D."/>
            <person name="Bevan M.W."/>
        </authorList>
    </citation>
    <scope>NUCLEOTIDE SEQUENCE</scope>
    <source>
        <strain evidence="2">Bd21</strain>
    </source>
</reference>
<evidence type="ECO:0000313" key="3">
    <source>
        <dbReference type="EnsemblPlants" id="KQK08342"/>
    </source>
</evidence>
<feature type="compositionally biased region" description="Pro residues" evidence="1">
    <location>
        <begin position="75"/>
        <end position="98"/>
    </location>
</feature>
<dbReference type="AlphaFoldDB" id="A0A0Q3MVI8"/>
<organism evidence="2">
    <name type="scientific">Brachypodium distachyon</name>
    <name type="common">Purple false brome</name>
    <name type="synonym">Trachynia distachya</name>
    <dbReference type="NCBI Taxonomy" id="15368"/>
    <lineage>
        <taxon>Eukaryota</taxon>
        <taxon>Viridiplantae</taxon>
        <taxon>Streptophyta</taxon>
        <taxon>Embryophyta</taxon>
        <taxon>Tracheophyta</taxon>
        <taxon>Spermatophyta</taxon>
        <taxon>Magnoliopsida</taxon>
        <taxon>Liliopsida</taxon>
        <taxon>Poales</taxon>
        <taxon>Poaceae</taxon>
        <taxon>BOP clade</taxon>
        <taxon>Pooideae</taxon>
        <taxon>Stipodae</taxon>
        <taxon>Brachypodieae</taxon>
        <taxon>Brachypodium</taxon>
    </lineage>
</organism>
<feature type="compositionally biased region" description="Pro residues" evidence="1">
    <location>
        <begin position="41"/>
        <end position="66"/>
    </location>
</feature>
<name>A0A0Q3MVI8_BRADI</name>